<dbReference type="RefSeq" id="WP_189836555.1">
    <property type="nucleotide sequence ID" value="NZ_BHVT01000073.1"/>
</dbReference>
<dbReference type="PANTHER" id="PTHR43762:SF1">
    <property type="entry name" value="D-ARABINONO-1,4-LACTONE OXIDASE"/>
    <property type="match status" value="1"/>
</dbReference>
<dbReference type="Pfam" id="PF04030">
    <property type="entry name" value="ALO"/>
    <property type="match status" value="1"/>
</dbReference>
<dbReference type="Pfam" id="PF01565">
    <property type="entry name" value="FAD_binding_4"/>
    <property type="match status" value="1"/>
</dbReference>
<dbReference type="InterPro" id="IPR036318">
    <property type="entry name" value="FAD-bd_PCMH-like_sf"/>
</dbReference>
<keyword evidence="2" id="KW-0560">Oxidoreductase</keyword>
<keyword evidence="5" id="KW-1185">Reference proteome</keyword>
<dbReference type="GO" id="GO:0003885">
    <property type="term" value="F:D-arabinono-1,4-lactone oxidase activity"/>
    <property type="evidence" value="ECO:0007669"/>
    <property type="project" value="InterPro"/>
</dbReference>
<keyword evidence="1" id="KW-0285">Flavoprotein</keyword>
<dbReference type="AlphaFoldDB" id="A0A4R3YE30"/>
<protein>
    <submittedName>
        <fullName evidence="4">FAD/FMN-containing dehydrogenase</fullName>
    </submittedName>
</protein>
<dbReference type="InterPro" id="IPR016169">
    <property type="entry name" value="FAD-bd_PCMH_sub2"/>
</dbReference>
<dbReference type="PANTHER" id="PTHR43762">
    <property type="entry name" value="L-GULONOLACTONE OXIDASE"/>
    <property type="match status" value="1"/>
</dbReference>
<dbReference type="SUPFAM" id="SSF56176">
    <property type="entry name" value="FAD-binding/transporter-associated domain-like"/>
    <property type="match status" value="1"/>
</dbReference>
<keyword evidence="1" id="KW-0274">FAD</keyword>
<dbReference type="PROSITE" id="PS51387">
    <property type="entry name" value="FAD_PCMH"/>
    <property type="match status" value="1"/>
</dbReference>
<evidence type="ECO:0000313" key="5">
    <source>
        <dbReference type="Proteomes" id="UP000295367"/>
    </source>
</evidence>
<reference evidence="4 5" key="1">
    <citation type="submission" date="2019-03" db="EMBL/GenBank/DDBJ databases">
        <title>Genomic Encyclopedia of Type Strains, Phase IV (KMG-IV): sequencing the most valuable type-strain genomes for metagenomic binning, comparative biology and taxonomic classification.</title>
        <authorList>
            <person name="Goeker M."/>
        </authorList>
    </citation>
    <scope>NUCLEOTIDE SEQUENCE [LARGE SCALE GENOMIC DNA]</scope>
    <source>
        <strain evidence="4 5">DSM 100309</strain>
    </source>
</reference>
<dbReference type="EMBL" id="SMCO01000001">
    <property type="protein sequence ID" value="TCV90102.1"/>
    <property type="molecule type" value="Genomic_DNA"/>
</dbReference>
<dbReference type="Proteomes" id="UP000295367">
    <property type="component" value="Unassembled WGS sequence"/>
</dbReference>
<name>A0A4R3YE30_9PROT</name>
<sequence>MATLIKPVSGWGRYPVQSCEIERPERYADLKPSSPTLIARGQGRSYGDAALNENGHVILTERVNRLLLLDVENGILRAESGVTLDEVLNAIVPKGWFLPVTPGTKHVSLGGCVAADVHGKNHHHDGSFGNHVLSIELIKADGSRIECSPENHSDIFWATVGGMGLTGIIGEVTIKLIHIHSSQMMVRHYKTPNLEQIFKLLENPTADDSYTVAWIDSLVSGRELGRGVVMCGHHANDDELPFRIENRYNIKKRHAISIPFNFPAFTLNSFSIRKFNAFYYSHEGKKTSPYLTDYDPYFYPLDGLNNWNRMYGKQGFLQYQCVIPDKTSFEGIKAILETLTNSRHPSFLAVLKRLGAESKGMLSFTMTGYTLALDLPIRDQGIFPLLNRLDQIVMQHGGRVYLAKDARLSPESFHTMYPRYEEWLNVKTLIDPENRFRSSLSQRLKIGETA</sequence>
<evidence type="ECO:0000256" key="2">
    <source>
        <dbReference type="ARBA" id="ARBA00023002"/>
    </source>
</evidence>
<dbReference type="InterPro" id="IPR006094">
    <property type="entry name" value="Oxid_FAD_bind_N"/>
</dbReference>
<comment type="caution">
    <text evidence="4">The sequence shown here is derived from an EMBL/GenBank/DDBJ whole genome shotgun (WGS) entry which is preliminary data.</text>
</comment>
<evidence type="ECO:0000256" key="1">
    <source>
        <dbReference type="ARBA" id="ARBA00022827"/>
    </source>
</evidence>
<dbReference type="InterPro" id="IPR010031">
    <property type="entry name" value="FAD_lactone_oxidase-like"/>
</dbReference>
<organism evidence="4 5">
    <name type="scientific">Sulfurirhabdus autotrophica</name>
    <dbReference type="NCBI Taxonomy" id="1706046"/>
    <lineage>
        <taxon>Bacteria</taxon>
        <taxon>Pseudomonadati</taxon>
        <taxon>Pseudomonadota</taxon>
        <taxon>Betaproteobacteria</taxon>
        <taxon>Nitrosomonadales</taxon>
        <taxon>Sulfuricellaceae</taxon>
        <taxon>Sulfurirhabdus</taxon>
    </lineage>
</organism>
<feature type="domain" description="FAD-binding PCMH-type" evidence="3">
    <location>
        <begin position="4"/>
        <end position="179"/>
    </location>
</feature>
<dbReference type="Gene3D" id="3.30.465.10">
    <property type="match status" value="1"/>
</dbReference>
<proteinExistence type="predicted"/>
<accession>A0A4R3YE30</accession>
<dbReference type="InterPro" id="IPR016166">
    <property type="entry name" value="FAD-bd_PCMH"/>
</dbReference>
<dbReference type="InterPro" id="IPR007173">
    <property type="entry name" value="ALO_C"/>
</dbReference>
<dbReference type="GO" id="GO:0016020">
    <property type="term" value="C:membrane"/>
    <property type="evidence" value="ECO:0007669"/>
    <property type="project" value="InterPro"/>
</dbReference>
<dbReference type="GO" id="GO:0071949">
    <property type="term" value="F:FAD binding"/>
    <property type="evidence" value="ECO:0007669"/>
    <property type="project" value="InterPro"/>
</dbReference>
<evidence type="ECO:0000313" key="4">
    <source>
        <dbReference type="EMBL" id="TCV90102.1"/>
    </source>
</evidence>
<gene>
    <name evidence="4" type="ORF">EDC63_10167</name>
</gene>
<evidence type="ECO:0000259" key="3">
    <source>
        <dbReference type="PROSITE" id="PS51387"/>
    </source>
</evidence>